<dbReference type="Proteomes" id="UP001469553">
    <property type="component" value="Unassembled WGS sequence"/>
</dbReference>
<comment type="caution">
    <text evidence="2">The sequence shown here is derived from an EMBL/GenBank/DDBJ whole genome shotgun (WGS) entry which is preliminary data.</text>
</comment>
<dbReference type="EMBL" id="JAHRIP010019540">
    <property type="protein sequence ID" value="MEQ2287393.1"/>
    <property type="molecule type" value="Genomic_DNA"/>
</dbReference>
<name>A0ABV0Y0V5_9TELE</name>
<feature type="region of interest" description="Disordered" evidence="1">
    <location>
        <begin position="100"/>
        <end position="124"/>
    </location>
</feature>
<evidence type="ECO:0000313" key="2">
    <source>
        <dbReference type="EMBL" id="MEQ2287393.1"/>
    </source>
</evidence>
<accession>A0ABV0Y0V5</accession>
<evidence type="ECO:0000256" key="1">
    <source>
        <dbReference type="SAM" id="MobiDB-lite"/>
    </source>
</evidence>
<evidence type="ECO:0000313" key="3">
    <source>
        <dbReference type="Proteomes" id="UP001469553"/>
    </source>
</evidence>
<proteinExistence type="predicted"/>
<gene>
    <name evidence="2" type="ORF">AMECASPLE_011901</name>
</gene>
<keyword evidence="3" id="KW-1185">Reference proteome</keyword>
<organism evidence="2 3">
    <name type="scientific">Ameca splendens</name>
    <dbReference type="NCBI Taxonomy" id="208324"/>
    <lineage>
        <taxon>Eukaryota</taxon>
        <taxon>Metazoa</taxon>
        <taxon>Chordata</taxon>
        <taxon>Craniata</taxon>
        <taxon>Vertebrata</taxon>
        <taxon>Euteleostomi</taxon>
        <taxon>Actinopterygii</taxon>
        <taxon>Neopterygii</taxon>
        <taxon>Teleostei</taxon>
        <taxon>Neoteleostei</taxon>
        <taxon>Acanthomorphata</taxon>
        <taxon>Ovalentaria</taxon>
        <taxon>Atherinomorphae</taxon>
        <taxon>Cyprinodontiformes</taxon>
        <taxon>Goodeidae</taxon>
        <taxon>Ameca</taxon>
    </lineage>
</organism>
<feature type="compositionally biased region" description="Low complexity" evidence="1">
    <location>
        <begin position="100"/>
        <end position="116"/>
    </location>
</feature>
<protein>
    <submittedName>
        <fullName evidence="2">Uncharacterized protein</fullName>
    </submittedName>
</protein>
<reference evidence="2 3" key="1">
    <citation type="submission" date="2021-06" db="EMBL/GenBank/DDBJ databases">
        <authorList>
            <person name="Palmer J.M."/>
        </authorList>
    </citation>
    <scope>NUCLEOTIDE SEQUENCE [LARGE SCALE GENOMIC DNA]</scope>
    <source>
        <strain evidence="2 3">AS_MEX2019</strain>
        <tissue evidence="2">Muscle</tissue>
    </source>
</reference>
<sequence>MLRGVREGAAAIKISRLCILHYLAGSLSSELRSSREGGGGEGGREPGLLPLVAFRWRSERRRQWLASLSAAGPRCWLSGCRTGDGPEVCGGEKRVGFFSLPGAPSTSSTSTLTPSPSRRERATSEHLRLDIAGERESVAGVGALRAVSLTRSRCSCDCRGMNQLELEDL</sequence>